<evidence type="ECO:0000313" key="3">
    <source>
        <dbReference type="EMBL" id="EIW82692.1"/>
    </source>
</evidence>
<reference evidence="4" key="1">
    <citation type="journal article" date="2012" name="Science">
        <title>The Paleozoic origin of enzymatic lignin decomposition reconstructed from 31 fungal genomes.</title>
        <authorList>
            <person name="Floudas D."/>
            <person name="Binder M."/>
            <person name="Riley R."/>
            <person name="Barry K."/>
            <person name="Blanchette R.A."/>
            <person name="Henrissat B."/>
            <person name="Martinez A.T."/>
            <person name="Otillar R."/>
            <person name="Spatafora J.W."/>
            <person name="Yadav J.S."/>
            <person name="Aerts A."/>
            <person name="Benoit I."/>
            <person name="Boyd A."/>
            <person name="Carlson A."/>
            <person name="Copeland A."/>
            <person name="Coutinho P.M."/>
            <person name="de Vries R.P."/>
            <person name="Ferreira P."/>
            <person name="Findley K."/>
            <person name="Foster B."/>
            <person name="Gaskell J."/>
            <person name="Glotzer D."/>
            <person name="Gorecki P."/>
            <person name="Heitman J."/>
            <person name="Hesse C."/>
            <person name="Hori C."/>
            <person name="Igarashi K."/>
            <person name="Jurgens J.A."/>
            <person name="Kallen N."/>
            <person name="Kersten P."/>
            <person name="Kohler A."/>
            <person name="Kuees U."/>
            <person name="Kumar T.K.A."/>
            <person name="Kuo A."/>
            <person name="LaButti K."/>
            <person name="Larrondo L.F."/>
            <person name="Lindquist E."/>
            <person name="Ling A."/>
            <person name="Lombard V."/>
            <person name="Lucas S."/>
            <person name="Lundell T."/>
            <person name="Martin R."/>
            <person name="McLaughlin D.J."/>
            <person name="Morgenstern I."/>
            <person name="Morin E."/>
            <person name="Murat C."/>
            <person name="Nagy L.G."/>
            <person name="Nolan M."/>
            <person name="Ohm R.A."/>
            <person name="Patyshakuliyeva A."/>
            <person name="Rokas A."/>
            <person name="Ruiz-Duenas F.J."/>
            <person name="Sabat G."/>
            <person name="Salamov A."/>
            <person name="Samejima M."/>
            <person name="Schmutz J."/>
            <person name="Slot J.C."/>
            <person name="St John F."/>
            <person name="Stenlid J."/>
            <person name="Sun H."/>
            <person name="Sun S."/>
            <person name="Syed K."/>
            <person name="Tsang A."/>
            <person name="Wiebenga A."/>
            <person name="Young D."/>
            <person name="Pisabarro A."/>
            <person name="Eastwood D.C."/>
            <person name="Martin F."/>
            <person name="Cullen D."/>
            <person name="Grigoriev I.V."/>
            <person name="Hibbett D.S."/>
        </authorList>
    </citation>
    <scope>NUCLEOTIDE SEQUENCE [LARGE SCALE GENOMIC DNA]</scope>
    <source>
        <strain evidence="4">RWD-64-598 SS2</strain>
    </source>
</reference>
<feature type="transmembrane region" description="Helical" evidence="1">
    <location>
        <begin position="82"/>
        <end position="107"/>
    </location>
</feature>
<evidence type="ECO:0000313" key="4">
    <source>
        <dbReference type="Proteomes" id="UP000053558"/>
    </source>
</evidence>
<dbReference type="AlphaFoldDB" id="A0A5M3MU46"/>
<dbReference type="Pfam" id="PF20151">
    <property type="entry name" value="DUF6533"/>
    <property type="match status" value="1"/>
</dbReference>
<feature type="transmembrane region" description="Helical" evidence="1">
    <location>
        <begin position="233"/>
        <end position="254"/>
    </location>
</feature>
<keyword evidence="1" id="KW-1133">Transmembrane helix</keyword>
<comment type="caution">
    <text evidence="3">The sequence shown here is derived from an EMBL/GenBank/DDBJ whole genome shotgun (WGS) entry which is preliminary data.</text>
</comment>
<feature type="transmembrane region" description="Helical" evidence="1">
    <location>
        <begin position="188"/>
        <end position="209"/>
    </location>
</feature>
<dbReference type="KEGG" id="cput:CONPUDRAFT_163781"/>
<evidence type="ECO:0000256" key="1">
    <source>
        <dbReference type="SAM" id="Phobius"/>
    </source>
</evidence>
<evidence type="ECO:0000259" key="2">
    <source>
        <dbReference type="Pfam" id="PF20151"/>
    </source>
</evidence>
<feature type="transmembrane region" description="Helical" evidence="1">
    <location>
        <begin position="557"/>
        <end position="587"/>
    </location>
</feature>
<dbReference type="InterPro" id="IPR045340">
    <property type="entry name" value="DUF6533"/>
</dbReference>
<dbReference type="RefSeq" id="XP_007766684.1">
    <property type="nucleotide sequence ID" value="XM_007768494.1"/>
</dbReference>
<feature type="domain" description="DUF6533" evidence="2">
    <location>
        <begin position="51"/>
        <end position="95"/>
    </location>
</feature>
<proteinExistence type="predicted"/>
<sequence>MRSQSDTSFIYMNHGMMAADSSLRFFDSSLNETAYYDMKVADVQHAMATVYVGIFGFTVLVWDHFLTFSDEVEIVWKKRKTLMSYLFIVNRYATPFGFIVNLVAYTYPSWSVIYEPIMSEIGQHVAGFMMFQRVMALYGAYHVVCLFLALVYAAWTIVALWLVVGGGAVMHTSAVHSCTFHYYGKPAVMAPICVWLPLLYDTTVLASILKRTLPYRPHMNANTISRTMATDGILYYGLICTVNVLLVIMIERAPVGIKDLLGQIQYLFVITMTSRITLSLPKSYHKLTLGGSKAPSRWENITTRTMPSLEFATVDESIRGSVEDLELTDTCPNEASRALTPVEEELEALASASPSLRVIYLQYAKDIEENANICTHDAEGNDRSPLFVTSEHPIARTVDWPQVHTYDLAHSGAMLAELHLLPPSPHLQPGTFSTCMTHGMMAADSSLVPSLNETAYYDLIVEDAQIAMATACVGILGFTVLVWDHLLTFSDEVSQYAATPSVTYIRGNAAAIQGRDSMEEAQNAYCERFIKYEPIMSEIGQHIAAFMMFQRVMALYGAYHVVCLFLILVYAAWTVVSILLIVGGGAVMHTPVVHSCTFQYYGNTADMASICVWLPLLYGAVVLTSVLKRTFSYRPHMNANTIARTMATDAILFYGQVRMLTIYARSIDSHFDLHHRLIFTVNVMLVIMVEREPHGLKNLLGQLQYLFMVTMTSRITLSLPKSYHKLTLGGSQVPSRWQDLTTRTIPTLEFATVDESMRGSGEDLELAEVSPHGASSTFTLAEDECEALPSANPKLRTSDI</sequence>
<keyword evidence="1" id="KW-0812">Transmembrane</keyword>
<protein>
    <recommendedName>
        <fullName evidence="2">DUF6533 domain-containing protein</fullName>
    </recommendedName>
</protein>
<accession>A0A5M3MU46</accession>
<dbReference type="Proteomes" id="UP000053558">
    <property type="component" value="Unassembled WGS sequence"/>
</dbReference>
<gene>
    <name evidence="3" type="ORF">CONPUDRAFT_163781</name>
</gene>
<feature type="transmembrane region" description="Helical" evidence="1">
    <location>
        <begin position="143"/>
        <end position="168"/>
    </location>
</feature>
<dbReference type="EMBL" id="JH711576">
    <property type="protein sequence ID" value="EIW82692.1"/>
    <property type="molecule type" value="Genomic_DNA"/>
</dbReference>
<name>A0A5M3MU46_CONPW</name>
<feature type="transmembrane region" description="Helical" evidence="1">
    <location>
        <begin position="43"/>
        <end position="62"/>
    </location>
</feature>
<organism evidence="3 4">
    <name type="scientific">Coniophora puteana (strain RWD-64-598)</name>
    <name type="common">Brown rot fungus</name>
    <dbReference type="NCBI Taxonomy" id="741705"/>
    <lineage>
        <taxon>Eukaryota</taxon>
        <taxon>Fungi</taxon>
        <taxon>Dikarya</taxon>
        <taxon>Basidiomycota</taxon>
        <taxon>Agaricomycotina</taxon>
        <taxon>Agaricomycetes</taxon>
        <taxon>Agaricomycetidae</taxon>
        <taxon>Boletales</taxon>
        <taxon>Coniophorineae</taxon>
        <taxon>Coniophoraceae</taxon>
        <taxon>Coniophora</taxon>
    </lineage>
</organism>
<dbReference type="GeneID" id="19204991"/>
<keyword evidence="1" id="KW-0472">Membrane</keyword>
<feature type="transmembrane region" description="Helical" evidence="1">
    <location>
        <begin position="607"/>
        <end position="627"/>
    </location>
</feature>
<keyword evidence="4" id="KW-1185">Reference proteome</keyword>